<keyword evidence="2" id="KW-0812">Transmembrane</keyword>
<feature type="coiled-coil region" evidence="1">
    <location>
        <begin position="38"/>
        <end position="107"/>
    </location>
</feature>
<protein>
    <submittedName>
        <fullName evidence="3">Uncharacterized protein</fullName>
    </submittedName>
</protein>
<evidence type="ECO:0000256" key="1">
    <source>
        <dbReference type="SAM" id="Coils"/>
    </source>
</evidence>
<sequence>MQMFNFLFSFIKSNIIYILLGSLLAFTAYRYISLEKSNAILIENEKQLTQNIKNSKKELEALKNYNNLTIEVFREKEVKYKEVLNNIKNIETKIQKLKLMRKDENETQYIIVNF</sequence>
<reference evidence="3 4" key="1">
    <citation type="submission" date="2011-06" db="EMBL/GenBank/DDBJ databases">
        <authorList>
            <person name="Timms A.R."/>
            <person name="AlKhandari S."/>
            <person name="Wilson R."/>
            <person name="Rowsell J."/>
            <person name="Connerton I.F."/>
        </authorList>
    </citation>
    <scope>NUCLEOTIDE SEQUENCE [LARGE SCALE GENOMIC DNA]</scope>
</reference>
<organism evidence="3 4">
    <name type="scientific">Campylobacter phage CPX</name>
    <dbReference type="NCBI Taxonomy" id="2885911"/>
    <lineage>
        <taxon>Viruses</taxon>
        <taxon>Duplodnaviria</taxon>
        <taxon>Heunggongvirae</taxon>
        <taxon>Uroviricota</taxon>
        <taxon>Caudoviricetes</taxon>
        <taxon>Connertonviridae</taxon>
        <taxon>Fletchervirus</taxon>
        <taxon>Fletchervirus CPX</taxon>
    </lineage>
</organism>
<accession>G8GJ15</accession>
<evidence type="ECO:0000313" key="3">
    <source>
        <dbReference type="EMBL" id="AET34400.1"/>
    </source>
</evidence>
<dbReference type="GeneID" id="11536976"/>
<dbReference type="Proteomes" id="UP000005880">
    <property type="component" value="Segment"/>
</dbReference>
<evidence type="ECO:0000256" key="2">
    <source>
        <dbReference type="SAM" id="Phobius"/>
    </source>
</evidence>
<dbReference type="RefSeq" id="YP_004956969.1">
    <property type="nucleotide sequence ID" value="NC_016562.1"/>
</dbReference>
<dbReference type="KEGG" id="vg:11536976"/>
<keyword evidence="2" id="KW-1133">Transmembrane helix</keyword>
<keyword evidence="4" id="KW-1185">Reference proteome</keyword>
<keyword evidence="1" id="KW-0175">Coiled coil</keyword>
<evidence type="ECO:0000313" key="4">
    <source>
        <dbReference type="Proteomes" id="UP000005880"/>
    </source>
</evidence>
<dbReference type="EMBL" id="JN132397">
    <property type="protein sequence ID" value="AET34400.1"/>
    <property type="molecule type" value="Genomic_DNA"/>
</dbReference>
<name>G8GJ15_9CAUD</name>
<keyword evidence="2" id="KW-0472">Membrane</keyword>
<feature type="transmembrane region" description="Helical" evidence="2">
    <location>
        <begin position="6"/>
        <end position="29"/>
    </location>
</feature>
<proteinExistence type="predicted"/>